<gene>
    <name evidence="1" type="ORF">Hamer_G031204</name>
</gene>
<accession>A0A8J5JK58</accession>
<feature type="non-terminal residue" evidence="1">
    <location>
        <position position="1"/>
    </location>
</feature>
<protein>
    <submittedName>
        <fullName evidence="1">Uncharacterized protein</fullName>
    </submittedName>
</protein>
<dbReference type="AlphaFoldDB" id="A0A8J5JK58"/>
<feature type="non-terminal residue" evidence="1">
    <location>
        <position position="126"/>
    </location>
</feature>
<sequence length="126" mass="14616">VSYTASAEHNCSKWVTTGVDDTWSGHQFEAPVPTYLYFRGQESEAVTNLHIWYYKNHSEHFLTTQKLIYKISGNQVFHMATIRSQAFSQGCLRITSHHHVLLAENLHLRKCLGSHCSMSRRPWEHT</sequence>
<evidence type="ECO:0000313" key="2">
    <source>
        <dbReference type="Proteomes" id="UP000747542"/>
    </source>
</evidence>
<dbReference type="Proteomes" id="UP000747542">
    <property type="component" value="Unassembled WGS sequence"/>
</dbReference>
<organism evidence="1 2">
    <name type="scientific">Homarus americanus</name>
    <name type="common">American lobster</name>
    <dbReference type="NCBI Taxonomy" id="6706"/>
    <lineage>
        <taxon>Eukaryota</taxon>
        <taxon>Metazoa</taxon>
        <taxon>Ecdysozoa</taxon>
        <taxon>Arthropoda</taxon>
        <taxon>Crustacea</taxon>
        <taxon>Multicrustacea</taxon>
        <taxon>Malacostraca</taxon>
        <taxon>Eumalacostraca</taxon>
        <taxon>Eucarida</taxon>
        <taxon>Decapoda</taxon>
        <taxon>Pleocyemata</taxon>
        <taxon>Astacidea</taxon>
        <taxon>Nephropoidea</taxon>
        <taxon>Nephropidae</taxon>
        <taxon>Homarus</taxon>
    </lineage>
</organism>
<reference evidence="1" key="1">
    <citation type="journal article" date="2021" name="Sci. Adv.">
        <title>The American lobster genome reveals insights on longevity, neural, and immune adaptations.</title>
        <authorList>
            <person name="Polinski J.M."/>
            <person name="Zimin A.V."/>
            <person name="Clark K.F."/>
            <person name="Kohn A.B."/>
            <person name="Sadowski N."/>
            <person name="Timp W."/>
            <person name="Ptitsyn A."/>
            <person name="Khanna P."/>
            <person name="Romanova D.Y."/>
            <person name="Williams P."/>
            <person name="Greenwood S.J."/>
            <person name="Moroz L.L."/>
            <person name="Walt D.R."/>
            <person name="Bodnar A.G."/>
        </authorList>
    </citation>
    <scope>NUCLEOTIDE SEQUENCE</scope>
    <source>
        <strain evidence="1">GMGI-L3</strain>
    </source>
</reference>
<keyword evidence="2" id="KW-1185">Reference proteome</keyword>
<evidence type="ECO:0000313" key="1">
    <source>
        <dbReference type="EMBL" id="KAG7160052.1"/>
    </source>
</evidence>
<comment type="caution">
    <text evidence="1">The sequence shown here is derived from an EMBL/GenBank/DDBJ whole genome shotgun (WGS) entry which is preliminary data.</text>
</comment>
<dbReference type="EMBL" id="JAHLQT010031701">
    <property type="protein sequence ID" value="KAG7160052.1"/>
    <property type="molecule type" value="Genomic_DNA"/>
</dbReference>
<name>A0A8J5JK58_HOMAM</name>
<proteinExistence type="predicted"/>